<comment type="caution">
    <text evidence="4">The sequence shown here is derived from an EMBL/GenBank/DDBJ whole genome shotgun (WGS) entry which is preliminary data.</text>
</comment>
<dbReference type="InterPro" id="IPR016161">
    <property type="entry name" value="Ald_DH/histidinol_DH"/>
</dbReference>
<dbReference type="Pfam" id="PF00171">
    <property type="entry name" value="Aldedh"/>
    <property type="match status" value="1"/>
</dbReference>
<proteinExistence type="predicted"/>
<organism evidence="4 5">
    <name type="scientific">Litorihabitans aurantiacus</name>
    <dbReference type="NCBI Taxonomy" id="1930061"/>
    <lineage>
        <taxon>Bacteria</taxon>
        <taxon>Bacillati</taxon>
        <taxon>Actinomycetota</taxon>
        <taxon>Actinomycetes</taxon>
        <taxon>Micrococcales</taxon>
        <taxon>Beutenbergiaceae</taxon>
        <taxon>Litorihabitans</taxon>
    </lineage>
</organism>
<name>A0AA37UHL2_9MICO</name>
<keyword evidence="5" id="KW-1185">Reference proteome</keyword>
<evidence type="ECO:0000313" key="5">
    <source>
        <dbReference type="Proteomes" id="UP001157161"/>
    </source>
</evidence>
<dbReference type="EMBL" id="BSUM01000001">
    <property type="protein sequence ID" value="GMA30873.1"/>
    <property type="molecule type" value="Genomic_DNA"/>
</dbReference>
<dbReference type="AlphaFoldDB" id="A0AA37UHL2"/>
<evidence type="ECO:0000313" key="4">
    <source>
        <dbReference type="EMBL" id="GMA30873.1"/>
    </source>
</evidence>
<dbReference type="InterPro" id="IPR015590">
    <property type="entry name" value="Aldehyde_DH_dom"/>
</dbReference>
<dbReference type="InterPro" id="IPR016162">
    <property type="entry name" value="Ald_DH_N"/>
</dbReference>
<protein>
    <recommendedName>
        <fullName evidence="3">Aldehyde dehydrogenase domain-containing protein</fullName>
    </recommendedName>
</protein>
<feature type="domain" description="Aldehyde dehydrogenase" evidence="3">
    <location>
        <begin position="54"/>
        <end position="237"/>
    </location>
</feature>
<dbReference type="Proteomes" id="UP001157161">
    <property type="component" value="Unassembled WGS sequence"/>
</dbReference>
<evidence type="ECO:0000256" key="2">
    <source>
        <dbReference type="SAM" id="MobiDB-lite"/>
    </source>
</evidence>
<dbReference type="SUPFAM" id="SSF53720">
    <property type="entry name" value="ALDH-like"/>
    <property type="match status" value="1"/>
</dbReference>
<dbReference type="Gene3D" id="3.40.605.10">
    <property type="entry name" value="Aldehyde Dehydrogenase, Chain A, domain 1"/>
    <property type="match status" value="1"/>
</dbReference>
<keyword evidence="1" id="KW-0560">Oxidoreductase</keyword>
<accession>A0AA37UHL2</accession>
<dbReference type="PANTHER" id="PTHR11063">
    <property type="entry name" value="GLUTAMATE SEMIALDEHYDE DEHYDROGENASE"/>
    <property type="match status" value="1"/>
</dbReference>
<feature type="region of interest" description="Disordered" evidence="2">
    <location>
        <begin position="1"/>
        <end position="37"/>
    </location>
</feature>
<feature type="compositionally biased region" description="Pro residues" evidence="2">
    <location>
        <begin position="1"/>
        <end position="12"/>
    </location>
</feature>
<evidence type="ECO:0000259" key="3">
    <source>
        <dbReference type="Pfam" id="PF00171"/>
    </source>
</evidence>
<evidence type="ECO:0000256" key="1">
    <source>
        <dbReference type="ARBA" id="ARBA00023002"/>
    </source>
</evidence>
<gene>
    <name evidence="4" type="ORF">GCM10025875_08650</name>
</gene>
<sequence>MDRTPGPPPAARPPDDHLLTTDRPHPRAPYPGGMSVIETDAPRAAEGPTEGATSVTDAVHAVARSAKVASRALVRATRATKDAALHAMADALVDRADEVVAANAVDVARERERGMSPGLLDRLTLTPERIAAIAGALRDVAALPDPVGEVVRGSTLPNGLRVRQTRVPLGVVGVIYEARPNVTVDVVGLALKSGNAVVLRGGSAAASSNTAIVAVLQDALESQGLPRDAVASIDEHGRPGEWRSCAPVGWWTSSCPGVGRTSSRRSCASRPCP</sequence>
<reference evidence="4" key="1">
    <citation type="journal article" date="2014" name="Int. J. Syst. Evol. Microbiol.">
        <title>Complete genome sequence of Corynebacterium casei LMG S-19264T (=DSM 44701T), isolated from a smear-ripened cheese.</title>
        <authorList>
            <consortium name="US DOE Joint Genome Institute (JGI-PGF)"/>
            <person name="Walter F."/>
            <person name="Albersmeier A."/>
            <person name="Kalinowski J."/>
            <person name="Ruckert C."/>
        </authorList>
    </citation>
    <scope>NUCLEOTIDE SEQUENCE</scope>
    <source>
        <strain evidence="4">NBRC 112290</strain>
    </source>
</reference>
<dbReference type="PANTHER" id="PTHR11063:SF8">
    <property type="entry name" value="DELTA-1-PYRROLINE-5-CARBOXYLATE SYNTHASE"/>
    <property type="match status" value="1"/>
</dbReference>
<feature type="compositionally biased region" description="Basic and acidic residues" evidence="2">
    <location>
        <begin position="13"/>
        <end position="25"/>
    </location>
</feature>
<dbReference type="GO" id="GO:0004350">
    <property type="term" value="F:glutamate-5-semialdehyde dehydrogenase activity"/>
    <property type="evidence" value="ECO:0007669"/>
    <property type="project" value="TreeGrafter"/>
</dbReference>
<reference evidence="4" key="2">
    <citation type="submission" date="2023-02" db="EMBL/GenBank/DDBJ databases">
        <authorList>
            <person name="Sun Q."/>
            <person name="Mori K."/>
        </authorList>
    </citation>
    <scope>NUCLEOTIDE SEQUENCE</scope>
    <source>
        <strain evidence="4">NBRC 112290</strain>
    </source>
</reference>